<organism evidence="2 3">
    <name type="scientific">Halopseudomonas litoralis</name>
    <dbReference type="NCBI Taxonomy" id="797277"/>
    <lineage>
        <taxon>Bacteria</taxon>
        <taxon>Pseudomonadati</taxon>
        <taxon>Pseudomonadota</taxon>
        <taxon>Gammaproteobacteria</taxon>
        <taxon>Pseudomonadales</taxon>
        <taxon>Pseudomonadaceae</taxon>
        <taxon>Halopseudomonas</taxon>
    </lineage>
</organism>
<reference evidence="3" key="1">
    <citation type="submission" date="2016-10" db="EMBL/GenBank/DDBJ databases">
        <authorList>
            <person name="Varghese N."/>
            <person name="Submissions S."/>
        </authorList>
    </citation>
    <scope>NUCLEOTIDE SEQUENCE [LARGE SCALE GENOMIC DNA]</scope>
    <source>
        <strain evidence="3">2SM5</strain>
    </source>
</reference>
<evidence type="ECO:0000313" key="3">
    <source>
        <dbReference type="Proteomes" id="UP000243426"/>
    </source>
</evidence>
<feature type="transmembrane region" description="Helical" evidence="1">
    <location>
        <begin position="6"/>
        <end position="24"/>
    </location>
</feature>
<evidence type="ECO:0000256" key="1">
    <source>
        <dbReference type="SAM" id="Phobius"/>
    </source>
</evidence>
<keyword evidence="3" id="KW-1185">Reference proteome</keyword>
<dbReference type="STRING" id="797277.SAMN05216198_1005"/>
<accession>A0A1H1NTA6</accession>
<proteinExistence type="predicted"/>
<keyword evidence="1" id="KW-0812">Transmembrane</keyword>
<protein>
    <recommendedName>
        <fullName evidence="4">Bacteriophage Rz lysis protein</fullName>
    </recommendedName>
</protein>
<keyword evidence="1" id="KW-0472">Membrane</keyword>
<name>A0A1H1NTA6_9GAMM</name>
<evidence type="ECO:0000313" key="2">
    <source>
        <dbReference type="EMBL" id="SDS02211.1"/>
    </source>
</evidence>
<dbReference type="RefSeq" id="WP_090272313.1">
    <property type="nucleotide sequence ID" value="NZ_LT629748.1"/>
</dbReference>
<sequence>MNTIQILTTGIGLFTALVIVLYVAREAYTRGQQASAADRHRALVESRKAAAARQRDFVRAMEDQSQRHQEELLEVTGTYARKFKEASNAQQEAEANSRVLRDELRFCNEAADTEVARLRNCTLTQNEIQLLEDMAGKLRLSGASLHATQQFADAREARELALRGDNLVKRLRPKNEVKEDAA</sequence>
<dbReference type="AlphaFoldDB" id="A0A1H1NTA6"/>
<gene>
    <name evidence="2" type="ORF">SAMN05216198_1005</name>
</gene>
<keyword evidence="1" id="KW-1133">Transmembrane helix</keyword>
<evidence type="ECO:0008006" key="4">
    <source>
        <dbReference type="Google" id="ProtNLM"/>
    </source>
</evidence>
<dbReference type="EMBL" id="LT629748">
    <property type="protein sequence ID" value="SDS02211.1"/>
    <property type="molecule type" value="Genomic_DNA"/>
</dbReference>
<dbReference type="Proteomes" id="UP000243426">
    <property type="component" value="Chromosome I"/>
</dbReference>